<dbReference type="Proteomes" id="UP000255050">
    <property type="component" value="Unassembled WGS sequence"/>
</dbReference>
<dbReference type="Pfam" id="PF02872">
    <property type="entry name" value="5_nucleotid_C"/>
    <property type="match status" value="1"/>
</dbReference>
<dbReference type="InterPro" id="IPR008334">
    <property type="entry name" value="5'-Nucleotdase_C"/>
</dbReference>
<dbReference type="Gene3D" id="3.90.780.10">
    <property type="entry name" value="5'-Nucleotidase, C-terminal domain"/>
    <property type="match status" value="1"/>
</dbReference>
<feature type="domain" description="5'-Nucleotidase C-terminal" evidence="1">
    <location>
        <begin position="2"/>
        <end position="43"/>
    </location>
</feature>
<keyword evidence="2" id="KW-0378">Hydrolase</keyword>
<dbReference type="InterPro" id="IPR036907">
    <property type="entry name" value="5'-Nucleotdase_C_sf"/>
</dbReference>
<gene>
    <name evidence="2" type="primary">ushA_2</name>
    <name evidence="2" type="ORF">NCTC11694_02346</name>
</gene>
<dbReference type="EMBL" id="UGJR01000002">
    <property type="protein sequence ID" value="STR41167.1"/>
    <property type="molecule type" value="Genomic_DNA"/>
</dbReference>
<sequence length="54" mass="5975">MKVQPFGNVLVYVDMSGKEVTEYLTAVAQMKPDSGAYPQFANVVLWPKTVSLII</sequence>
<name>A0A7H4LYE1_9ENTR</name>
<reference evidence="2 3" key="1">
    <citation type="submission" date="2018-06" db="EMBL/GenBank/DDBJ databases">
        <authorList>
            <consortium name="Pathogen Informatics"/>
            <person name="Doyle S."/>
        </authorList>
    </citation>
    <scope>NUCLEOTIDE SEQUENCE [LARGE SCALE GENOMIC DNA]</scope>
    <source>
        <strain evidence="2 3">NCTC11694</strain>
    </source>
</reference>
<evidence type="ECO:0000313" key="3">
    <source>
        <dbReference type="Proteomes" id="UP000255050"/>
    </source>
</evidence>
<protein>
    <submittedName>
        <fullName evidence="2">UDP-sugar hydrolase</fullName>
    </submittedName>
</protein>
<dbReference type="GO" id="GO:0009166">
    <property type="term" value="P:nucleotide catabolic process"/>
    <property type="evidence" value="ECO:0007669"/>
    <property type="project" value="InterPro"/>
</dbReference>
<proteinExistence type="predicted"/>
<accession>A0A7H4LYE1</accession>
<organism evidence="2 3">
    <name type="scientific">Klebsiella michiganensis</name>
    <dbReference type="NCBI Taxonomy" id="1134687"/>
    <lineage>
        <taxon>Bacteria</taxon>
        <taxon>Pseudomonadati</taxon>
        <taxon>Pseudomonadota</taxon>
        <taxon>Gammaproteobacteria</taxon>
        <taxon>Enterobacterales</taxon>
        <taxon>Enterobacteriaceae</taxon>
        <taxon>Klebsiella/Raoultella group</taxon>
        <taxon>Klebsiella</taxon>
    </lineage>
</organism>
<evidence type="ECO:0000313" key="2">
    <source>
        <dbReference type="EMBL" id="STR41167.1"/>
    </source>
</evidence>
<dbReference type="SUPFAM" id="SSF55816">
    <property type="entry name" value="5'-nucleotidase (syn. UDP-sugar hydrolase), C-terminal domain"/>
    <property type="match status" value="1"/>
</dbReference>
<dbReference type="GO" id="GO:0016787">
    <property type="term" value="F:hydrolase activity"/>
    <property type="evidence" value="ECO:0007669"/>
    <property type="project" value="UniProtKB-KW"/>
</dbReference>
<comment type="caution">
    <text evidence="2">The sequence shown here is derived from an EMBL/GenBank/DDBJ whole genome shotgun (WGS) entry which is preliminary data.</text>
</comment>
<dbReference type="AlphaFoldDB" id="A0A7H4LYE1"/>
<evidence type="ECO:0000259" key="1">
    <source>
        <dbReference type="Pfam" id="PF02872"/>
    </source>
</evidence>